<evidence type="ECO:0000313" key="3">
    <source>
        <dbReference type="WBParaSite" id="SCUD_0000610801-mRNA-1"/>
    </source>
</evidence>
<evidence type="ECO:0000313" key="1">
    <source>
        <dbReference type="EMBL" id="VDP00856.1"/>
    </source>
</evidence>
<name>A0A183JTR8_9TREM</name>
<dbReference type="EMBL" id="UZAK01012042">
    <property type="protein sequence ID" value="VDP00856.1"/>
    <property type="molecule type" value="Genomic_DNA"/>
</dbReference>
<dbReference type="WBParaSite" id="SCUD_0000610801-mRNA-1">
    <property type="protein sequence ID" value="SCUD_0000610801-mRNA-1"/>
    <property type="gene ID" value="SCUD_0000610801"/>
</dbReference>
<gene>
    <name evidence="1" type="ORF">SCUD_LOCUS6107</name>
</gene>
<evidence type="ECO:0000313" key="2">
    <source>
        <dbReference type="Proteomes" id="UP000279833"/>
    </source>
</evidence>
<protein>
    <submittedName>
        <fullName evidence="1 3">Uncharacterized protein</fullName>
    </submittedName>
</protein>
<dbReference type="STRING" id="6186.A0A183JTR8"/>
<dbReference type="AlphaFoldDB" id="A0A183JTR8"/>
<dbReference type="Proteomes" id="UP000279833">
    <property type="component" value="Unassembled WGS sequence"/>
</dbReference>
<reference evidence="1 2" key="2">
    <citation type="submission" date="2018-11" db="EMBL/GenBank/DDBJ databases">
        <authorList>
            <consortium name="Pathogen Informatics"/>
        </authorList>
    </citation>
    <scope>NUCLEOTIDE SEQUENCE [LARGE SCALE GENOMIC DNA]</scope>
    <source>
        <strain evidence="1">Dakar</strain>
        <strain evidence="2">Dakar, Senegal</strain>
    </source>
</reference>
<keyword evidence="2" id="KW-1185">Reference proteome</keyword>
<accession>A0A183JTR8</accession>
<reference evidence="3" key="1">
    <citation type="submission" date="2016-06" db="UniProtKB">
        <authorList>
            <consortium name="WormBaseParasite"/>
        </authorList>
    </citation>
    <scope>IDENTIFICATION</scope>
</reference>
<proteinExistence type="predicted"/>
<sequence>MFPKFVTFPSSIDIYTQTSGEYTREHWEAKLLIPPHISENEADVRRIKSSHPVHEAEFIIRDDRLLGKDIILFIFLFLNNYT</sequence>
<organism evidence="3">
    <name type="scientific">Schistosoma curassoni</name>
    <dbReference type="NCBI Taxonomy" id="6186"/>
    <lineage>
        <taxon>Eukaryota</taxon>
        <taxon>Metazoa</taxon>
        <taxon>Spiralia</taxon>
        <taxon>Lophotrochozoa</taxon>
        <taxon>Platyhelminthes</taxon>
        <taxon>Trematoda</taxon>
        <taxon>Digenea</taxon>
        <taxon>Strigeidida</taxon>
        <taxon>Schistosomatoidea</taxon>
        <taxon>Schistosomatidae</taxon>
        <taxon>Schistosoma</taxon>
    </lineage>
</organism>